<keyword evidence="1" id="KW-1133">Transmembrane helix</keyword>
<proteinExistence type="predicted"/>
<sequence>MKNKINQIKNITNKPLNKFKSNSTVSVGFMSRDLSKWLFLMPLSLLGLKIFVIPGVKEYFPLTYTYLVNMISMLSFSVLVYCLFLWYLMLCVFYVIEFYIFLIYSIRSEGIKKPKYLPKFTREWLSRLEQEGQSENKEYYIHVYSRNILVNLFLIFLVFLVIWLLI</sequence>
<evidence type="ECO:0000313" key="2">
    <source>
        <dbReference type="EMBL" id="QEG57015.1"/>
    </source>
</evidence>
<dbReference type="AlphaFoldDB" id="A0A5B9RJU6"/>
<feature type="transmembrane region" description="Helical" evidence="1">
    <location>
        <begin position="37"/>
        <end position="56"/>
    </location>
</feature>
<geneLocation type="mitochondrion" evidence="2"/>
<evidence type="ECO:0000256" key="1">
    <source>
        <dbReference type="SAM" id="Phobius"/>
    </source>
</evidence>
<keyword evidence="2" id="KW-0496">Mitochondrion</keyword>
<reference evidence="2" key="1">
    <citation type="journal article" date="2019" name="Genome Biol. Evol.">
        <title>Evidence of extensive intraspecific noncoding reshuffling in a 169-kb mitochondrial genome of a basidiomycetous fungus.</title>
        <authorList>
            <person name="Lee H.H."/>
            <person name="Ke H.M."/>
            <person name="Lin C.I."/>
            <person name="Lee T.J."/>
            <person name="Chung C.L."/>
            <person name="Tsai I.J."/>
        </authorList>
    </citation>
    <scope>NUCLEOTIDE SEQUENCE</scope>
    <source>
        <strain evidence="2">BCRC 35384</strain>
    </source>
</reference>
<accession>A0A5B9RJU6</accession>
<reference evidence="2" key="2">
    <citation type="submission" date="2019-03" db="EMBL/GenBank/DDBJ databases">
        <authorList>
            <person name="Lee H.-H."/>
            <person name="Tsai I.J."/>
        </authorList>
    </citation>
    <scope>NUCLEOTIDE SEQUENCE</scope>
    <source>
        <strain evidence="2">BCRC 35384</strain>
    </source>
</reference>
<keyword evidence="1" id="KW-0812">Transmembrane</keyword>
<organism evidence="2">
    <name type="scientific">Porodaedalea pini</name>
    <dbReference type="NCBI Taxonomy" id="108901"/>
    <lineage>
        <taxon>Eukaryota</taxon>
        <taxon>Fungi</taxon>
        <taxon>Dikarya</taxon>
        <taxon>Basidiomycota</taxon>
        <taxon>Agaricomycotina</taxon>
        <taxon>Agaricomycetes</taxon>
        <taxon>Hymenochaetales</taxon>
        <taxon>Hymenochaetaceae</taxon>
        <taxon>Porodaedalea</taxon>
    </lineage>
</organism>
<gene>
    <name evidence="2" type="ORF">PPIT_000119</name>
</gene>
<keyword evidence="1" id="KW-0472">Membrane</keyword>
<dbReference type="EMBL" id="MK623257">
    <property type="protein sequence ID" value="QEG57015.1"/>
    <property type="molecule type" value="Genomic_DNA"/>
</dbReference>
<feature type="transmembrane region" description="Helical" evidence="1">
    <location>
        <begin position="148"/>
        <end position="165"/>
    </location>
</feature>
<feature type="transmembrane region" description="Helical" evidence="1">
    <location>
        <begin position="76"/>
        <end position="104"/>
    </location>
</feature>
<protein>
    <submittedName>
        <fullName evidence="2">Uncharacterized protein</fullName>
    </submittedName>
</protein>
<name>A0A5B9RJU6_9AGAM</name>